<comment type="subcellular location">
    <subcellularLocation>
        <location evidence="1">Membrane</location>
    </subcellularLocation>
</comment>
<dbReference type="EMBL" id="KB870810">
    <property type="protein sequence ID" value="EOA22249.1"/>
    <property type="molecule type" value="Genomic_DNA"/>
</dbReference>
<dbReference type="GO" id="GO:0005886">
    <property type="term" value="C:plasma membrane"/>
    <property type="evidence" value="ECO:0007669"/>
    <property type="project" value="TreeGrafter"/>
</dbReference>
<dbReference type="AlphaFoldDB" id="R0GZ91"/>
<keyword evidence="5" id="KW-1185">Reference proteome</keyword>
<keyword evidence="2 3" id="KW-0472">Membrane</keyword>
<dbReference type="GO" id="GO:0009506">
    <property type="term" value="C:plasmodesma"/>
    <property type="evidence" value="ECO:0007669"/>
    <property type="project" value="TreeGrafter"/>
</dbReference>
<dbReference type="GO" id="GO:0098542">
    <property type="term" value="P:defense response to other organism"/>
    <property type="evidence" value="ECO:0007669"/>
    <property type="project" value="InterPro"/>
</dbReference>
<keyword evidence="3" id="KW-0812">Transmembrane</keyword>
<dbReference type="Proteomes" id="UP000029121">
    <property type="component" value="Unassembled WGS sequence"/>
</dbReference>
<keyword evidence="3" id="KW-1133">Transmembrane helix</keyword>
<evidence type="ECO:0000256" key="1">
    <source>
        <dbReference type="ARBA" id="ARBA00004370"/>
    </source>
</evidence>
<organism evidence="4 5">
    <name type="scientific">Capsella rubella</name>
    <dbReference type="NCBI Taxonomy" id="81985"/>
    <lineage>
        <taxon>Eukaryota</taxon>
        <taxon>Viridiplantae</taxon>
        <taxon>Streptophyta</taxon>
        <taxon>Embryophyta</taxon>
        <taxon>Tracheophyta</taxon>
        <taxon>Spermatophyta</taxon>
        <taxon>Magnoliopsida</taxon>
        <taxon>eudicotyledons</taxon>
        <taxon>Gunneridae</taxon>
        <taxon>Pentapetalae</taxon>
        <taxon>rosids</taxon>
        <taxon>malvids</taxon>
        <taxon>Brassicales</taxon>
        <taxon>Brassicaceae</taxon>
        <taxon>Camelineae</taxon>
        <taxon>Capsella</taxon>
    </lineage>
</organism>
<accession>R0GZ91</accession>
<dbReference type="InterPro" id="IPR044839">
    <property type="entry name" value="NDR1-like"/>
</dbReference>
<evidence type="ECO:0000313" key="4">
    <source>
        <dbReference type="EMBL" id="EOA22249.1"/>
    </source>
</evidence>
<dbReference type="PANTHER" id="PTHR31415:SF172">
    <property type="entry name" value="TRANSMEMBRANE PROTEIN"/>
    <property type="match status" value="1"/>
</dbReference>
<dbReference type="PANTHER" id="PTHR31415">
    <property type="entry name" value="OS05G0367900 PROTEIN"/>
    <property type="match status" value="1"/>
</dbReference>
<sequence length="358" mass="39598">MASQNHDYSIPLFSGTPPPRLGWWLRPIVTVPARHDRQATCMENTVCITPCCAAIFTIIAVMLFMFQVLDKAQCDAKFTIQAIAVSPSSATWHVDFLVKNPSSRYSIYYEKDETAVSLGALSAAVLNIYHEPKSPSHTAFSVDFVAQGYPNDVVFQQLYIKLRAKHKTYGDSYDNAGHVEIRCHNITRSNENVDKIHCHSSFTKLKILYGRLFANSVSVSYANANVSTADWKIGFVAKSPITGCKVSIHTLNSRLVRSGEVVSKSSSPSSSYFIPGDNTEVVFEKVVTPAVVGDVIWDSQAEIMFGINTDVKHLHGILLVACSNIPVKFTTEQATEEVVGSLLGNMRRCDYIYQQSLA</sequence>
<feature type="transmembrane region" description="Helical" evidence="3">
    <location>
        <begin position="46"/>
        <end position="69"/>
    </location>
</feature>
<reference evidence="5" key="1">
    <citation type="journal article" date="2013" name="Nat. Genet.">
        <title>The Capsella rubella genome and the genomic consequences of rapid mating system evolution.</title>
        <authorList>
            <person name="Slotte T."/>
            <person name="Hazzouri K.M."/>
            <person name="Agren J.A."/>
            <person name="Koenig D."/>
            <person name="Maumus F."/>
            <person name="Guo Y.L."/>
            <person name="Steige K."/>
            <person name="Platts A.E."/>
            <person name="Escobar J.S."/>
            <person name="Newman L.K."/>
            <person name="Wang W."/>
            <person name="Mandakova T."/>
            <person name="Vello E."/>
            <person name="Smith L.M."/>
            <person name="Henz S.R."/>
            <person name="Steffen J."/>
            <person name="Takuno S."/>
            <person name="Brandvain Y."/>
            <person name="Coop G."/>
            <person name="Andolfatto P."/>
            <person name="Hu T.T."/>
            <person name="Blanchette M."/>
            <person name="Clark R.M."/>
            <person name="Quesneville H."/>
            <person name="Nordborg M."/>
            <person name="Gaut B.S."/>
            <person name="Lysak M.A."/>
            <person name="Jenkins J."/>
            <person name="Grimwood J."/>
            <person name="Chapman J."/>
            <person name="Prochnik S."/>
            <person name="Shu S."/>
            <person name="Rokhsar D."/>
            <person name="Schmutz J."/>
            <person name="Weigel D."/>
            <person name="Wright S.I."/>
        </authorList>
    </citation>
    <scope>NUCLEOTIDE SEQUENCE [LARGE SCALE GENOMIC DNA]</scope>
    <source>
        <strain evidence="5">cv. Monte Gargano</strain>
    </source>
</reference>
<evidence type="ECO:0000256" key="3">
    <source>
        <dbReference type="SAM" id="Phobius"/>
    </source>
</evidence>
<proteinExistence type="predicted"/>
<name>R0GZ91_9BRAS</name>
<evidence type="ECO:0000313" key="5">
    <source>
        <dbReference type="Proteomes" id="UP000029121"/>
    </source>
</evidence>
<gene>
    <name evidence="4" type="ORF">CARUB_v10002838mg</name>
</gene>
<protein>
    <submittedName>
        <fullName evidence="4">Uncharacterized protein</fullName>
    </submittedName>
</protein>
<evidence type="ECO:0000256" key="2">
    <source>
        <dbReference type="ARBA" id="ARBA00023136"/>
    </source>
</evidence>